<name>A0AAW9A9F6_9BACL</name>
<proteinExistence type="predicted"/>
<sequence length="78" mass="9277">MNDYYVFTNYHDLSTHIHDIIHFTMPMSQDRTHFLSIITGRIDHDKMVFVNDNGEIIPLTYEHEDLYYSALSCPEVVR</sequence>
<dbReference type="AlphaFoldDB" id="A0AAW9A9F6"/>
<dbReference type="EMBL" id="JAUBDJ010000002">
    <property type="protein sequence ID" value="MDW0116271.1"/>
    <property type="molecule type" value="Genomic_DNA"/>
</dbReference>
<dbReference type="RefSeq" id="WP_317940336.1">
    <property type="nucleotide sequence ID" value="NZ_JAUBDJ010000002.1"/>
</dbReference>
<evidence type="ECO:0000313" key="1">
    <source>
        <dbReference type="EMBL" id="MDW0116271.1"/>
    </source>
</evidence>
<dbReference type="Proteomes" id="UP001271648">
    <property type="component" value="Unassembled WGS sequence"/>
</dbReference>
<comment type="caution">
    <text evidence="1">The sequence shown here is derived from an EMBL/GenBank/DDBJ whole genome shotgun (WGS) entry which is preliminary data.</text>
</comment>
<keyword evidence="2" id="KW-1185">Reference proteome</keyword>
<evidence type="ECO:0000313" key="2">
    <source>
        <dbReference type="Proteomes" id="UP001271648"/>
    </source>
</evidence>
<accession>A0AAW9A9F6</accession>
<reference evidence="1 2" key="1">
    <citation type="submission" date="2023-06" db="EMBL/GenBank/DDBJ databases">
        <title>Sporosarcina sp. nov., isolated from Korean traditional fermented seafood 'Jeotgal'.</title>
        <authorList>
            <person name="Yang A.I."/>
            <person name="Shin N.-R."/>
        </authorList>
    </citation>
    <scope>NUCLEOTIDE SEQUENCE [LARGE SCALE GENOMIC DNA]</scope>
    <source>
        <strain evidence="1 2">KCTC43456</strain>
    </source>
</reference>
<gene>
    <name evidence="1" type="ORF">QTL97_04950</name>
</gene>
<protein>
    <submittedName>
        <fullName evidence="1">Uncharacterized protein</fullName>
    </submittedName>
</protein>
<organism evidence="1 2">
    <name type="scientific">Sporosarcina thermotolerans</name>
    <dbReference type="NCBI Taxonomy" id="633404"/>
    <lineage>
        <taxon>Bacteria</taxon>
        <taxon>Bacillati</taxon>
        <taxon>Bacillota</taxon>
        <taxon>Bacilli</taxon>
        <taxon>Bacillales</taxon>
        <taxon>Caryophanaceae</taxon>
        <taxon>Sporosarcina</taxon>
    </lineage>
</organism>